<name>A0A853D4S4_9MICO</name>
<evidence type="ECO:0000313" key="3">
    <source>
        <dbReference type="EMBL" id="NYJ25635.1"/>
    </source>
</evidence>
<organism evidence="3 4">
    <name type="scientific">Leifsonia shinshuensis</name>
    <dbReference type="NCBI Taxonomy" id="150026"/>
    <lineage>
        <taxon>Bacteria</taxon>
        <taxon>Bacillati</taxon>
        <taxon>Actinomycetota</taxon>
        <taxon>Actinomycetes</taxon>
        <taxon>Micrococcales</taxon>
        <taxon>Microbacteriaceae</taxon>
        <taxon>Leifsonia</taxon>
    </lineage>
</organism>
<dbReference type="InterPro" id="IPR011991">
    <property type="entry name" value="ArsR-like_HTH"/>
</dbReference>
<dbReference type="PANTHER" id="PTHR38600">
    <property type="entry name" value="TRANSCRIPTIONAL REGULATORY PROTEIN"/>
    <property type="match status" value="1"/>
</dbReference>
<feature type="region of interest" description="Disordered" evidence="1">
    <location>
        <begin position="101"/>
        <end position="121"/>
    </location>
</feature>
<dbReference type="AlphaFoldDB" id="A0A853D4S4"/>
<evidence type="ECO:0000256" key="1">
    <source>
        <dbReference type="SAM" id="MobiDB-lite"/>
    </source>
</evidence>
<dbReference type="SMART" id="SM00418">
    <property type="entry name" value="HTH_ARSR"/>
    <property type="match status" value="1"/>
</dbReference>
<feature type="compositionally biased region" description="Basic and acidic residues" evidence="1">
    <location>
        <begin position="112"/>
        <end position="121"/>
    </location>
</feature>
<reference evidence="3 4" key="1">
    <citation type="submission" date="2020-07" db="EMBL/GenBank/DDBJ databases">
        <title>Sequencing the genomes of 1000 actinobacteria strains.</title>
        <authorList>
            <person name="Klenk H.-P."/>
        </authorList>
    </citation>
    <scope>NUCLEOTIDE SEQUENCE [LARGE SCALE GENOMIC DNA]</scope>
    <source>
        <strain evidence="3 4">DSM 15165</strain>
    </source>
</reference>
<sequence length="121" mass="13658">MVDDALDRAFAALSDPVRRAMVARLSRGPATVNELAEPFDITLQAVSKHISVLESAGLVWRTREAQRRPVHLDAAALERLTSWIDRYRLEAERQYRRLDALLAAPPAPSPEQSKRIKEKES</sequence>
<dbReference type="Pfam" id="PF12840">
    <property type="entry name" value="HTH_20"/>
    <property type="match status" value="1"/>
</dbReference>
<evidence type="ECO:0000259" key="2">
    <source>
        <dbReference type="PROSITE" id="PS50987"/>
    </source>
</evidence>
<dbReference type="Gene3D" id="1.10.10.10">
    <property type="entry name" value="Winged helix-like DNA-binding domain superfamily/Winged helix DNA-binding domain"/>
    <property type="match status" value="1"/>
</dbReference>
<gene>
    <name evidence="3" type="ORF">HNR13_003922</name>
</gene>
<dbReference type="InterPro" id="IPR036388">
    <property type="entry name" value="WH-like_DNA-bd_sf"/>
</dbReference>
<dbReference type="NCBIfam" id="NF033788">
    <property type="entry name" value="HTH_metalloreg"/>
    <property type="match status" value="1"/>
</dbReference>
<dbReference type="GO" id="GO:0003677">
    <property type="term" value="F:DNA binding"/>
    <property type="evidence" value="ECO:0007669"/>
    <property type="project" value="UniProtKB-KW"/>
</dbReference>
<dbReference type="EMBL" id="JACCFL010000001">
    <property type="protein sequence ID" value="NYJ25635.1"/>
    <property type="molecule type" value="Genomic_DNA"/>
</dbReference>
<evidence type="ECO:0000313" key="4">
    <source>
        <dbReference type="Proteomes" id="UP000578352"/>
    </source>
</evidence>
<dbReference type="RefSeq" id="WP_179608446.1">
    <property type="nucleotide sequence ID" value="NZ_BAABEH010000001.1"/>
</dbReference>
<comment type="caution">
    <text evidence="3">The sequence shown here is derived from an EMBL/GenBank/DDBJ whole genome shotgun (WGS) entry which is preliminary data.</text>
</comment>
<protein>
    <submittedName>
        <fullName evidence="3">DNA-binding transcriptional ArsR family regulator</fullName>
    </submittedName>
</protein>
<dbReference type="CDD" id="cd00090">
    <property type="entry name" value="HTH_ARSR"/>
    <property type="match status" value="1"/>
</dbReference>
<dbReference type="PANTHER" id="PTHR38600:SF2">
    <property type="entry name" value="SLL0088 PROTEIN"/>
    <property type="match status" value="1"/>
</dbReference>
<dbReference type="GO" id="GO:0003700">
    <property type="term" value="F:DNA-binding transcription factor activity"/>
    <property type="evidence" value="ECO:0007669"/>
    <property type="project" value="InterPro"/>
</dbReference>
<proteinExistence type="predicted"/>
<dbReference type="InterPro" id="IPR001845">
    <property type="entry name" value="HTH_ArsR_DNA-bd_dom"/>
</dbReference>
<keyword evidence="3" id="KW-0238">DNA-binding</keyword>
<dbReference type="PROSITE" id="PS50987">
    <property type="entry name" value="HTH_ARSR_2"/>
    <property type="match status" value="1"/>
</dbReference>
<dbReference type="SUPFAM" id="SSF46785">
    <property type="entry name" value="Winged helix' DNA-binding domain"/>
    <property type="match status" value="1"/>
</dbReference>
<accession>A0A853D4S4</accession>
<dbReference type="InterPro" id="IPR036390">
    <property type="entry name" value="WH_DNA-bd_sf"/>
</dbReference>
<dbReference type="Proteomes" id="UP000578352">
    <property type="component" value="Unassembled WGS sequence"/>
</dbReference>
<feature type="domain" description="HTH arsR-type" evidence="2">
    <location>
        <begin position="1"/>
        <end position="92"/>
    </location>
</feature>